<dbReference type="KEGG" id="smo:SELMODRAFT_429338"/>
<dbReference type="PROSITE" id="PS50888">
    <property type="entry name" value="BHLH"/>
    <property type="match status" value="1"/>
</dbReference>
<evidence type="ECO:0000256" key="3">
    <source>
        <dbReference type="ARBA" id="ARBA00023163"/>
    </source>
</evidence>
<feature type="region of interest" description="Disordered" evidence="5">
    <location>
        <begin position="206"/>
        <end position="228"/>
    </location>
</feature>
<evidence type="ECO:0000259" key="6">
    <source>
        <dbReference type="PROSITE" id="PS50888"/>
    </source>
</evidence>
<dbReference type="AlphaFoldDB" id="D8T5U8"/>
<dbReference type="EMBL" id="GL377678">
    <property type="protein sequence ID" value="EFJ07967.1"/>
    <property type="molecule type" value="Genomic_DNA"/>
</dbReference>
<dbReference type="InterPro" id="IPR045865">
    <property type="entry name" value="ACT-like_dom_sf"/>
</dbReference>
<feature type="domain" description="BHLH" evidence="6">
    <location>
        <begin position="139"/>
        <end position="188"/>
    </location>
</feature>
<dbReference type="PANTHER" id="PTHR31945">
    <property type="entry name" value="TRANSCRIPTION FACTOR SCREAM2-RELATED"/>
    <property type="match status" value="1"/>
</dbReference>
<feature type="compositionally biased region" description="Polar residues" evidence="5">
    <location>
        <begin position="47"/>
        <end position="58"/>
    </location>
</feature>
<dbReference type="GO" id="GO:0046983">
    <property type="term" value="F:protein dimerization activity"/>
    <property type="evidence" value="ECO:0007669"/>
    <property type="project" value="InterPro"/>
</dbReference>
<dbReference type="InterPro" id="IPR054502">
    <property type="entry name" value="bHLH-TF_ACT-like_plant"/>
</dbReference>
<dbReference type="InterPro" id="IPR011598">
    <property type="entry name" value="bHLH_dom"/>
</dbReference>
<accession>D8T5U8</accession>
<dbReference type="InterPro" id="IPR002912">
    <property type="entry name" value="ACT_dom"/>
</dbReference>
<dbReference type="SMART" id="SM00353">
    <property type="entry name" value="HLH"/>
    <property type="match status" value="1"/>
</dbReference>
<gene>
    <name evidence="8" type="ORF">SELMODRAFT_429338</name>
</gene>
<name>D8T5U8_SELML</name>
<dbReference type="HOGENOM" id="CLU_867132_0_0_1"/>
<dbReference type="Gene3D" id="4.10.280.10">
    <property type="entry name" value="Helix-loop-helix DNA-binding domain"/>
    <property type="match status" value="1"/>
</dbReference>
<protein>
    <recommendedName>
        <fullName evidence="10">BHLH domain-containing protein</fullName>
    </recommendedName>
</protein>
<dbReference type="Proteomes" id="UP000001514">
    <property type="component" value="Unassembled WGS sequence"/>
</dbReference>
<evidence type="ECO:0008006" key="10">
    <source>
        <dbReference type="Google" id="ProtNLM"/>
    </source>
</evidence>
<keyword evidence="4" id="KW-0539">Nucleus</keyword>
<organism evidence="9">
    <name type="scientific">Selaginella moellendorffii</name>
    <name type="common">Spikemoss</name>
    <dbReference type="NCBI Taxonomy" id="88036"/>
    <lineage>
        <taxon>Eukaryota</taxon>
        <taxon>Viridiplantae</taxon>
        <taxon>Streptophyta</taxon>
        <taxon>Embryophyta</taxon>
        <taxon>Tracheophyta</taxon>
        <taxon>Lycopodiopsida</taxon>
        <taxon>Selaginellales</taxon>
        <taxon>Selaginellaceae</taxon>
        <taxon>Selaginella</taxon>
    </lineage>
</organism>
<sequence length="321" mass="35112">MVPNSYFRRDANPESMSGALKMEHDGLYWGQQQQIDPLGQNVYPVQASGSSQGTSIQFSPSPSSSTHLQALRDFMSQGNSTGSVPLYSQQLVPLPPPLLVPLGEDPSHFSRSALPDVDMRGQYRGDVFGSEKTPHRTQLQRESHILAERQRREEMNDKFSSLRAMLPKSSKKDKASIVGDTINYVVDLEKTLKRLQACRAKRKGCHIPKEKSLKSSPSSDPKLEASKTDTVQRLPVQVEVQALGEQAVVKLVCGKSPKLVLRILTALEQCKVEVLQSNVTTLGDIAVHFFTIELTPGVSATTEELIAALEAAAAAMNSSTS</sequence>
<evidence type="ECO:0000259" key="7">
    <source>
        <dbReference type="PROSITE" id="PS51671"/>
    </source>
</evidence>
<evidence type="ECO:0000256" key="4">
    <source>
        <dbReference type="ARBA" id="ARBA00023242"/>
    </source>
</evidence>
<reference evidence="8 9" key="1">
    <citation type="journal article" date="2011" name="Science">
        <title>The Selaginella genome identifies genetic changes associated with the evolution of vascular plants.</title>
        <authorList>
            <person name="Banks J.A."/>
            <person name="Nishiyama T."/>
            <person name="Hasebe M."/>
            <person name="Bowman J.L."/>
            <person name="Gribskov M."/>
            <person name="dePamphilis C."/>
            <person name="Albert V.A."/>
            <person name="Aono N."/>
            <person name="Aoyama T."/>
            <person name="Ambrose B.A."/>
            <person name="Ashton N.W."/>
            <person name="Axtell M.J."/>
            <person name="Barker E."/>
            <person name="Barker M.S."/>
            <person name="Bennetzen J.L."/>
            <person name="Bonawitz N.D."/>
            <person name="Chapple C."/>
            <person name="Cheng C."/>
            <person name="Correa L.G."/>
            <person name="Dacre M."/>
            <person name="DeBarry J."/>
            <person name="Dreyer I."/>
            <person name="Elias M."/>
            <person name="Engstrom E.M."/>
            <person name="Estelle M."/>
            <person name="Feng L."/>
            <person name="Finet C."/>
            <person name="Floyd S.K."/>
            <person name="Frommer W.B."/>
            <person name="Fujita T."/>
            <person name="Gramzow L."/>
            <person name="Gutensohn M."/>
            <person name="Harholt J."/>
            <person name="Hattori M."/>
            <person name="Heyl A."/>
            <person name="Hirai T."/>
            <person name="Hiwatashi Y."/>
            <person name="Ishikawa M."/>
            <person name="Iwata M."/>
            <person name="Karol K.G."/>
            <person name="Koehler B."/>
            <person name="Kolukisaoglu U."/>
            <person name="Kubo M."/>
            <person name="Kurata T."/>
            <person name="Lalonde S."/>
            <person name="Li K."/>
            <person name="Li Y."/>
            <person name="Litt A."/>
            <person name="Lyons E."/>
            <person name="Manning G."/>
            <person name="Maruyama T."/>
            <person name="Michael T.P."/>
            <person name="Mikami K."/>
            <person name="Miyazaki S."/>
            <person name="Morinaga S."/>
            <person name="Murata T."/>
            <person name="Mueller-Roeber B."/>
            <person name="Nelson D.R."/>
            <person name="Obara M."/>
            <person name="Oguri Y."/>
            <person name="Olmstead R.G."/>
            <person name="Onodera N."/>
            <person name="Petersen B.L."/>
            <person name="Pils B."/>
            <person name="Prigge M."/>
            <person name="Rensing S.A."/>
            <person name="Riano-Pachon D.M."/>
            <person name="Roberts A.W."/>
            <person name="Sato Y."/>
            <person name="Scheller H.V."/>
            <person name="Schulz B."/>
            <person name="Schulz C."/>
            <person name="Shakirov E.V."/>
            <person name="Shibagaki N."/>
            <person name="Shinohara N."/>
            <person name="Shippen D.E."/>
            <person name="Soerensen I."/>
            <person name="Sotooka R."/>
            <person name="Sugimoto N."/>
            <person name="Sugita M."/>
            <person name="Sumikawa N."/>
            <person name="Tanurdzic M."/>
            <person name="Theissen G."/>
            <person name="Ulvskov P."/>
            <person name="Wakazuki S."/>
            <person name="Weng J.K."/>
            <person name="Willats W.W."/>
            <person name="Wipf D."/>
            <person name="Wolf P.G."/>
            <person name="Yang L."/>
            <person name="Zimmer A.D."/>
            <person name="Zhu Q."/>
            <person name="Mitros T."/>
            <person name="Hellsten U."/>
            <person name="Loque D."/>
            <person name="Otillar R."/>
            <person name="Salamov A."/>
            <person name="Schmutz J."/>
            <person name="Shapiro H."/>
            <person name="Lindquist E."/>
            <person name="Lucas S."/>
            <person name="Rokhsar D."/>
            <person name="Grigoriev I.V."/>
        </authorList>
    </citation>
    <scope>NUCLEOTIDE SEQUENCE [LARGE SCALE GENOMIC DNA]</scope>
</reference>
<dbReference type="SUPFAM" id="SSF55021">
    <property type="entry name" value="ACT-like"/>
    <property type="match status" value="1"/>
</dbReference>
<keyword evidence="3" id="KW-0804">Transcription</keyword>
<evidence type="ECO:0000313" key="8">
    <source>
        <dbReference type="EMBL" id="EFJ07967.1"/>
    </source>
</evidence>
<dbReference type="GO" id="GO:0005634">
    <property type="term" value="C:nucleus"/>
    <property type="evidence" value="ECO:0007669"/>
    <property type="project" value="UniProtKB-SubCell"/>
</dbReference>
<comment type="subcellular location">
    <subcellularLocation>
        <location evidence="1">Nucleus</location>
    </subcellularLocation>
</comment>
<dbReference type="Gramene" id="EFJ07967">
    <property type="protein sequence ID" value="EFJ07967"/>
    <property type="gene ID" value="SELMODRAFT_429338"/>
</dbReference>
<dbReference type="InterPro" id="IPR051358">
    <property type="entry name" value="TF_AMS/ICE1/BHLH6-like"/>
</dbReference>
<feature type="region of interest" description="Disordered" evidence="5">
    <location>
        <begin position="46"/>
        <end position="65"/>
    </location>
</feature>
<evidence type="ECO:0000256" key="1">
    <source>
        <dbReference type="ARBA" id="ARBA00004123"/>
    </source>
</evidence>
<keyword evidence="2" id="KW-0805">Transcription regulation</keyword>
<dbReference type="InParanoid" id="D8T5U8"/>
<keyword evidence="9" id="KW-1185">Reference proteome</keyword>
<evidence type="ECO:0000313" key="9">
    <source>
        <dbReference type="Proteomes" id="UP000001514"/>
    </source>
</evidence>
<dbReference type="PROSITE" id="PS51671">
    <property type="entry name" value="ACT"/>
    <property type="match status" value="1"/>
</dbReference>
<dbReference type="InterPro" id="IPR036638">
    <property type="entry name" value="HLH_DNA-bd_sf"/>
</dbReference>
<dbReference type="Pfam" id="PF00010">
    <property type="entry name" value="HLH"/>
    <property type="match status" value="1"/>
</dbReference>
<dbReference type="OrthoDB" id="675169at2759"/>
<proteinExistence type="predicted"/>
<dbReference type="FunCoup" id="D8T5U8">
    <property type="interactions" value="95"/>
</dbReference>
<evidence type="ECO:0000256" key="2">
    <source>
        <dbReference type="ARBA" id="ARBA00023015"/>
    </source>
</evidence>
<evidence type="ECO:0000256" key="5">
    <source>
        <dbReference type="SAM" id="MobiDB-lite"/>
    </source>
</evidence>
<feature type="domain" description="ACT" evidence="7">
    <location>
        <begin position="248"/>
        <end position="321"/>
    </location>
</feature>
<dbReference type="SUPFAM" id="SSF47459">
    <property type="entry name" value="HLH, helix-loop-helix DNA-binding domain"/>
    <property type="match status" value="1"/>
</dbReference>
<dbReference type="Pfam" id="PF22754">
    <property type="entry name" value="bHLH-TF_ACT-like_plant"/>
    <property type="match status" value="1"/>
</dbReference>
<dbReference type="eggNOG" id="ENOG502SPG8">
    <property type="taxonomic scope" value="Eukaryota"/>
</dbReference>
<dbReference type="PANTHER" id="PTHR31945:SF129">
    <property type="entry name" value="TRANSCRIPTION FACTOR SCREAM2"/>
    <property type="match status" value="1"/>
</dbReference>